<dbReference type="PANTHER" id="PTHR48069:SF3">
    <property type="entry name" value="DIHYDROFOLATE REDUCTASE"/>
    <property type="match status" value="1"/>
</dbReference>
<evidence type="ECO:0000313" key="10">
    <source>
        <dbReference type="Proteomes" id="UP000053558"/>
    </source>
</evidence>
<dbReference type="GO" id="GO:0050661">
    <property type="term" value="F:NADP binding"/>
    <property type="evidence" value="ECO:0007669"/>
    <property type="project" value="InterPro"/>
</dbReference>
<keyword evidence="5" id="KW-0521">NADP</keyword>
<comment type="pathway">
    <text evidence="1">Cofactor biosynthesis; tetrahydrofolate biosynthesis; 5,6,7,8-tetrahydrofolate from 7,8-dihydrofolate: step 1/1.</text>
</comment>
<dbReference type="AlphaFoldDB" id="A0A5M3N7D2"/>
<dbReference type="GeneID" id="19211705"/>
<sequence>MSNLTLIVAATKTNGIGKNGNLPWRLPKEMKYFARVTSGAPEGFSNMVIMGRNTWESIPAQFRPLPKRLNVVISRNSAYELFPETKQTEEAHLYPNLLSALNFAPKDRQIHRKFIIGGNSLYAETLGGKGHSMQDIRADRVLLTRILEPAFEDCDTFMPNFLSSDPCASVAWQRASHGDLETWVGGDVPKGVQEEKGVKYEFEMWLRRE</sequence>
<keyword evidence="4" id="KW-0554">One-carbon metabolism</keyword>
<dbReference type="InterPro" id="IPR012259">
    <property type="entry name" value="DHFR"/>
</dbReference>
<feature type="domain" description="DHFR" evidence="8">
    <location>
        <begin position="3"/>
        <end position="207"/>
    </location>
</feature>
<dbReference type="PRINTS" id="PR00070">
    <property type="entry name" value="DHFR"/>
</dbReference>
<dbReference type="RefSeq" id="XP_007763455.1">
    <property type="nucleotide sequence ID" value="XM_007765265.1"/>
</dbReference>
<dbReference type="PANTHER" id="PTHR48069">
    <property type="entry name" value="DIHYDROFOLATE REDUCTASE"/>
    <property type="match status" value="1"/>
</dbReference>
<dbReference type="PROSITE" id="PS51330">
    <property type="entry name" value="DHFR_2"/>
    <property type="match status" value="1"/>
</dbReference>
<name>A0A5M3N7D2_CONPW</name>
<dbReference type="OMA" id="QYEFQMW"/>
<dbReference type="GO" id="GO:0046452">
    <property type="term" value="P:dihydrofolate metabolic process"/>
    <property type="evidence" value="ECO:0007669"/>
    <property type="project" value="TreeGrafter"/>
</dbReference>
<dbReference type="KEGG" id="cput:CONPUDRAFT_95552"/>
<dbReference type="GO" id="GO:0046655">
    <property type="term" value="P:folic acid metabolic process"/>
    <property type="evidence" value="ECO:0007669"/>
    <property type="project" value="TreeGrafter"/>
</dbReference>
<comment type="caution">
    <text evidence="9">The sequence shown here is derived from an EMBL/GenBank/DDBJ whole genome shotgun (WGS) entry which is preliminary data.</text>
</comment>
<dbReference type="Proteomes" id="UP000053558">
    <property type="component" value="Unassembled WGS sequence"/>
</dbReference>
<keyword evidence="6" id="KW-0560">Oxidoreductase</keyword>
<comment type="similarity">
    <text evidence="7">Belongs to the dihydrofolate reductase family.</text>
</comment>
<keyword evidence="10" id="KW-1185">Reference proteome</keyword>
<evidence type="ECO:0000256" key="3">
    <source>
        <dbReference type="ARBA" id="ARBA00018886"/>
    </source>
</evidence>
<dbReference type="GO" id="GO:0006730">
    <property type="term" value="P:one-carbon metabolic process"/>
    <property type="evidence" value="ECO:0007669"/>
    <property type="project" value="UniProtKB-KW"/>
</dbReference>
<dbReference type="EC" id="1.5.1.3" evidence="2"/>
<evidence type="ECO:0000256" key="5">
    <source>
        <dbReference type="ARBA" id="ARBA00022857"/>
    </source>
</evidence>
<evidence type="ECO:0000256" key="7">
    <source>
        <dbReference type="RuleBase" id="RU004474"/>
    </source>
</evidence>
<gene>
    <name evidence="9" type="ORF">CONPUDRAFT_95552</name>
</gene>
<evidence type="ECO:0000313" key="9">
    <source>
        <dbReference type="EMBL" id="EIW86745.1"/>
    </source>
</evidence>
<dbReference type="InterPro" id="IPR024072">
    <property type="entry name" value="DHFR-like_dom_sf"/>
</dbReference>
<dbReference type="GO" id="GO:0046654">
    <property type="term" value="P:tetrahydrofolate biosynthetic process"/>
    <property type="evidence" value="ECO:0007669"/>
    <property type="project" value="UniProtKB-UniPathway"/>
</dbReference>
<proteinExistence type="inferred from homology"/>
<dbReference type="GO" id="GO:0004146">
    <property type="term" value="F:dihydrofolate reductase activity"/>
    <property type="evidence" value="ECO:0007669"/>
    <property type="project" value="UniProtKB-EC"/>
</dbReference>
<evidence type="ECO:0000256" key="6">
    <source>
        <dbReference type="ARBA" id="ARBA00023002"/>
    </source>
</evidence>
<dbReference type="UniPathway" id="UPA00077">
    <property type="reaction ID" value="UER00158"/>
</dbReference>
<organism evidence="9 10">
    <name type="scientific">Coniophora puteana (strain RWD-64-598)</name>
    <name type="common">Brown rot fungus</name>
    <dbReference type="NCBI Taxonomy" id="741705"/>
    <lineage>
        <taxon>Eukaryota</taxon>
        <taxon>Fungi</taxon>
        <taxon>Dikarya</taxon>
        <taxon>Basidiomycota</taxon>
        <taxon>Agaricomycotina</taxon>
        <taxon>Agaricomycetes</taxon>
        <taxon>Agaricomycetidae</taxon>
        <taxon>Boletales</taxon>
        <taxon>Coniophorineae</taxon>
        <taxon>Coniophoraceae</taxon>
        <taxon>Coniophora</taxon>
    </lineage>
</organism>
<dbReference type="GO" id="GO:0005739">
    <property type="term" value="C:mitochondrion"/>
    <property type="evidence" value="ECO:0007669"/>
    <property type="project" value="TreeGrafter"/>
</dbReference>
<evidence type="ECO:0000259" key="8">
    <source>
        <dbReference type="PROSITE" id="PS51330"/>
    </source>
</evidence>
<dbReference type="Gene3D" id="3.40.430.10">
    <property type="entry name" value="Dihydrofolate Reductase, subunit A"/>
    <property type="match status" value="1"/>
</dbReference>
<dbReference type="Pfam" id="PF00186">
    <property type="entry name" value="DHFR_1"/>
    <property type="match status" value="1"/>
</dbReference>
<evidence type="ECO:0000256" key="4">
    <source>
        <dbReference type="ARBA" id="ARBA00022563"/>
    </source>
</evidence>
<reference evidence="10" key="1">
    <citation type="journal article" date="2012" name="Science">
        <title>The Paleozoic origin of enzymatic lignin decomposition reconstructed from 31 fungal genomes.</title>
        <authorList>
            <person name="Floudas D."/>
            <person name="Binder M."/>
            <person name="Riley R."/>
            <person name="Barry K."/>
            <person name="Blanchette R.A."/>
            <person name="Henrissat B."/>
            <person name="Martinez A.T."/>
            <person name="Otillar R."/>
            <person name="Spatafora J.W."/>
            <person name="Yadav J.S."/>
            <person name="Aerts A."/>
            <person name="Benoit I."/>
            <person name="Boyd A."/>
            <person name="Carlson A."/>
            <person name="Copeland A."/>
            <person name="Coutinho P.M."/>
            <person name="de Vries R.P."/>
            <person name="Ferreira P."/>
            <person name="Findley K."/>
            <person name="Foster B."/>
            <person name="Gaskell J."/>
            <person name="Glotzer D."/>
            <person name="Gorecki P."/>
            <person name="Heitman J."/>
            <person name="Hesse C."/>
            <person name="Hori C."/>
            <person name="Igarashi K."/>
            <person name="Jurgens J.A."/>
            <person name="Kallen N."/>
            <person name="Kersten P."/>
            <person name="Kohler A."/>
            <person name="Kuees U."/>
            <person name="Kumar T.K.A."/>
            <person name="Kuo A."/>
            <person name="LaButti K."/>
            <person name="Larrondo L.F."/>
            <person name="Lindquist E."/>
            <person name="Ling A."/>
            <person name="Lombard V."/>
            <person name="Lucas S."/>
            <person name="Lundell T."/>
            <person name="Martin R."/>
            <person name="McLaughlin D.J."/>
            <person name="Morgenstern I."/>
            <person name="Morin E."/>
            <person name="Murat C."/>
            <person name="Nagy L.G."/>
            <person name="Nolan M."/>
            <person name="Ohm R.A."/>
            <person name="Patyshakuliyeva A."/>
            <person name="Rokas A."/>
            <person name="Ruiz-Duenas F.J."/>
            <person name="Sabat G."/>
            <person name="Salamov A."/>
            <person name="Samejima M."/>
            <person name="Schmutz J."/>
            <person name="Slot J.C."/>
            <person name="St John F."/>
            <person name="Stenlid J."/>
            <person name="Sun H."/>
            <person name="Sun S."/>
            <person name="Syed K."/>
            <person name="Tsang A."/>
            <person name="Wiebenga A."/>
            <person name="Young D."/>
            <person name="Pisabarro A."/>
            <person name="Eastwood D.C."/>
            <person name="Martin F."/>
            <person name="Cullen D."/>
            <person name="Grigoriev I.V."/>
            <person name="Hibbett D.S."/>
        </authorList>
    </citation>
    <scope>NUCLEOTIDE SEQUENCE [LARGE SCALE GENOMIC DNA]</scope>
    <source>
        <strain evidence="10">RWD-64-598 SS2</strain>
    </source>
</reference>
<dbReference type="SUPFAM" id="SSF53597">
    <property type="entry name" value="Dihydrofolate reductase-like"/>
    <property type="match status" value="1"/>
</dbReference>
<dbReference type="InterPro" id="IPR017925">
    <property type="entry name" value="DHFR_CS"/>
</dbReference>
<evidence type="ECO:0000256" key="2">
    <source>
        <dbReference type="ARBA" id="ARBA00012856"/>
    </source>
</evidence>
<dbReference type="OrthoDB" id="414698at2759"/>
<accession>A0A5M3N7D2</accession>
<dbReference type="EMBL" id="JH711573">
    <property type="protein sequence ID" value="EIW86745.1"/>
    <property type="molecule type" value="Genomic_DNA"/>
</dbReference>
<dbReference type="InterPro" id="IPR001796">
    <property type="entry name" value="DHFR_dom"/>
</dbReference>
<dbReference type="CDD" id="cd00209">
    <property type="entry name" value="DHFR"/>
    <property type="match status" value="1"/>
</dbReference>
<protein>
    <recommendedName>
        <fullName evidence="3">Dihydrofolate reductase</fullName>
        <ecNumber evidence="2">1.5.1.3</ecNumber>
    </recommendedName>
</protein>
<evidence type="ECO:0000256" key="1">
    <source>
        <dbReference type="ARBA" id="ARBA00004903"/>
    </source>
</evidence>
<dbReference type="PROSITE" id="PS00075">
    <property type="entry name" value="DHFR_1"/>
    <property type="match status" value="1"/>
</dbReference>